<comment type="caution">
    <text evidence="1">The sequence shown here is derived from an EMBL/GenBank/DDBJ whole genome shotgun (WGS) entry which is preliminary data.</text>
</comment>
<evidence type="ECO:0000313" key="2">
    <source>
        <dbReference type="Proteomes" id="UP001189429"/>
    </source>
</evidence>
<name>A0ABN9Y394_9DINO</name>
<keyword evidence="2" id="KW-1185">Reference proteome</keyword>
<organism evidence="1 2">
    <name type="scientific">Prorocentrum cordatum</name>
    <dbReference type="NCBI Taxonomy" id="2364126"/>
    <lineage>
        <taxon>Eukaryota</taxon>
        <taxon>Sar</taxon>
        <taxon>Alveolata</taxon>
        <taxon>Dinophyceae</taxon>
        <taxon>Prorocentrales</taxon>
        <taxon>Prorocentraceae</taxon>
        <taxon>Prorocentrum</taxon>
    </lineage>
</organism>
<reference evidence="1" key="1">
    <citation type="submission" date="2023-10" db="EMBL/GenBank/DDBJ databases">
        <authorList>
            <person name="Chen Y."/>
            <person name="Shah S."/>
            <person name="Dougan E. K."/>
            <person name="Thang M."/>
            <person name="Chan C."/>
        </authorList>
    </citation>
    <scope>NUCLEOTIDE SEQUENCE [LARGE SCALE GENOMIC DNA]</scope>
</reference>
<dbReference type="Proteomes" id="UP001189429">
    <property type="component" value="Unassembled WGS sequence"/>
</dbReference>
<gene>
    <name evidence="1" type="ORF">PCOR1329_LOCUS82118</name>
</gene>
<protein>
    <submittedName>
        <fullName evidence="1">Uncharacterized protein</fullName>
    </submittedName>
</protein>
<evidence type="ECO:0000313" key="1">
    <source>
        <dbReference type="EMBL" id="CAK0906967.1"/>
    </source>
</evidence>
<dbReference type="EMBL" id="CAUYUJ010021777">
    <property type="protein sequence ID" value="CAK0906967.1"/>
    <property type="molecule type" value="Genomic_DNA"/>
</dbReference>
<proteinExistence type="predicted"/>
<accession>A0ABN9Y394</accession>
<sequence>MSSPSKGALQHAVETDTTSGEREVDVVELVFAQLDFLSDLEQACPGGRAVGVFSEEEAAGHGFPAATAETGGVTASSGTVSPQRLLRVVASQLPVSTRRHQSECRCAAGGGAEELLALLVLSARLLVAPQWHAWRAVVLRPPVWGIAPTCDEAADAAFGKCACS</sequence>